<keyword evidence="2" id="KW-1185">Reference proteome</keyword>
<evidence type="ECO:0000313" key="2">
    <source>
        <dbReference type="Proteomes" id="UP000199473"/>
    </source>
</evidence>
<dbReference type="RefSeq" id="WP_092961651.1">
    <property type="nucleotide sequence ID" value="NZ_FOSQ01000008.1"/>
</dbReference>
<dbReference type="STRING" id="1123062.SAMN02745775_108210"/>
<gene>
    <name evidence="1" type="ORF">SAMN02745775_108210</name>
</gene>
<dbReference type="AlphaFoldDB" id="A0A1I4CTW3"/>
<accession>A0A1I4CTW3</accession>
<sequence length="100" mass="10318">MIEALFAWFIATFLMGPLQSGLATAMEAGRAPAAVVEQVTRCATDATPRLVDRAMDDPWWAISTAIGATIGSTTPEAVLRDAAPGCAAALAAARPFLGRG</sequence>
<dbReference type="OrthoDB" id="7272256at2"/>
<protein>
    <submittedName>
        <fullName evidence="1">Uncharacterized protein</fullName>
    </submittedName>
</protein>
<reference evidence="1 2" key="1">
    <citation type="submission" date="2016-10" db="EMBL/GenBank/DDBJ databases">
        <authorList>
            <person name="de Groot N.N."/>
        </authorList>
    </citation>
    <scope>NUCLEOTIDE SEQUENCE [LARGE SCALE GENOMIC DNA]</scope>
    <source>
        <strain evidence="1 2">DSM 19981</strain>
    </source>
</reference>
<proteinExistence type="predicted"/>
<name>A0A1I4CTW3_9PROT</name>
<organism evidence="1 2">
    <name type="scientific">Falsiroseomonas stagni DSM 19981</name>
    <dbReference type="NCBI Taxonomy" id="1123062"/>
    <lineage>
        <taxon>Bacteria</taxon>
        <taxon>Pseudomonadati</taxon>
        <taxon>Pseudomonadota</taxon>
        <taxon>Alphaproteobacteria</taxon>
        <taxon>Acetobacterales</taxon>
        <taxon>Roseomonadaceae</taxon>
        <taxon>Falsiroseomonas</taxon>
    </lineage>
</organism>
<evidence type="ECO:0000313" key="1">
    <source>
        <dbReference type="EMBL" id="SFK84702.1"/>
    </source>
</evidence>
<dbReference type="Proteomes" id="UP000199473">
    <property type="component" value="Unassembled WGS sequence"/>
</dbReference>
<dbReference type="EMBL" id="FOSQ01000008">
    <property type="protein sequence ID" value="SFK84702.1"/>
    <property type="molecule type" value="Genomic_DNA"/>
</dbReference>